<dbReference type="PANTHER" id="PTHR34853:SF1">
    <property type="entry name" value="LIPASE 5"/>
    <property type="match status" value="1"/>
</dbReference>
<evidence type="ECO:0000313" key="2">
    <source>
        <dbReference type="EMBL" id="CEO55265.1"/>
    </source>
</evidence>
<dbReference type="Gene3D" id="3.40.50.1820">
    <property type="entry name" value="alpha/beta hydrolase"/>
    <property type="match status" value="2"/>
</dbReference>
<dbReference type="Pfam" id="PF03583">
    <property type="entry name" value="LIP"/>
    <property type="match status" value="1"/>
</dbReference>
<proteinExistence type="predicted"/>
<dbReference type="PANTHER" id="PTHR34853">
    <property type="match status" value="1"/>
</dbReference>
<dbReference type="InterPro" id="IPR029058">
    <property type="entry name" value="AB_hydrolase_fold"/>
</dbReference>
<gene>
    <name evidence="2" type="ORF">BN869_000011323_1</name>
</gene>
<dbReference type="EMBL" id="CDPU01000050">
    <property type="protein sequence ID" value="CEO55265.1"/>
    <property type="molecule type" value="Genomic_DNA"/>
</dbReference>
<dbReference type="GO" id="GO:0016042">
    <property type="term" value="P:lipid catabolic process"/>
    <property type="evidence" value="ECO:0007669"/>
    <property type="project" value="InterPro"/>
</dbReference>
<evidence type="ECO:0000256" key="1">
    <source>
        <dbReference type="SAM" id="SignalP"/>
    </source>
</evidence>
<feature type="signal peptide" evidence="1">
    <location>
        <begin position="1"/>
        <end position="20"/>
    </location>
</feature>
<protein>
    <recommendedName>
        <fullName evidence="3">AB hydrolase-1 domain-containing protein</fullName>
    </recommendedName>
</protein>
<name>A0A0B7KKC7_BIOOC</name>
<organism evidence="2">
    <name type="scientific">Bionectria ochroleuca</name>
    <name type="common">Gliocladium roseum</name>
    <dbReference type="NCBI Taxonomy" id="29856"/>
    <lineage>
        <taxon>Eukaryota</taxon>
        <taxon>Fungi</taxon>
        <taxon>Dikarya</taxon>
        <taxon>Ascomycota</taxon>
        <taxon>Pezizomycotina</taxon>
        <taxon>Sordariomycetes</taxon>
        <taxon>Hypocreomycetidae</taxon>
        <taxon>Hypocreales</taxon>
        <taxon>Bionectriaceae</taxon>
        <taxon>Clonostachys</taxon>
    </lineage>
</organism>
<dbReference type="AlphaFoldDB" id="A0A0B7KKC7"/>
<dbReference type="SUPFAM" id="SSF53474">
    <property type="entry name" value="alpha/beta-Hydrolases"/>
    <property type="match status" value="1"/>
</dbReference>
<evidence type="ECO:0008006" key="3">
    <source>
        <dbReference type="Google" id="ProtNLM"/>
    </source>
</evidence>
<dbReference type="InterPro" id="IPR005152">
    <property type="entry name" value="Lipase_secreted"/>
</dbReference>
<reference evidence="2" key="1">
    <citation type="submission" date="2015-01" db="EMBL/GenBank/DDBJ databases">
        <authorList>
            <person name="Durling Mikael"/>
        </authorList>
    </citation>
    <scope>NUCLEOTIDE SEQUENCE</scope>
</reference>
<feature type="chain" id="PRO_5002134737" description="AB hydrolase-1 domain-containing protein" evidence="1">
    <location>
        <begin position="21"/>
        <end position="490"/>
    </location>
</feature>
<sequence>MRLLLSISVLLSAGLHEVVAQTGPAASVQNNTFNATHGPYNPQTAMDRINQANLSAQIGEKVLVALNFERSNWAGTSVRLDPFYTDLPSNWSSLPPGSIVKIEERSNISLYTIPPTLGLSRFIYTTKTFNGTVVPASAFVLWPWFTQEIKGSDGLPIITLAHGAIGWSGEGGMSHMRNLGSQWMTTSAASARGFVVIVPDYVGLGLDHDGHGNTIPHQFLANEASGYDLLYATKAAKKAWRQLGSKFVIMGHSQGGGAAWGASLVLGRDDQEAKDLGKGYLGTIAGAPWLSLKTRITHETSQIALNSVLSRIATGVNSIFPEFSLSDWLTEKGERVVRLLQDLQGSQSVATQLFISADLVRSDWDQSWYYQSWERLTSVVAKPFAGPLLVLQGTGDSTVNATGVRAAVDATCAAIEKANIEYIEFEKVNHLPIFFFGENIWLDWVLDRFAGKPVKPGCRTDGYVKPLRNSSEYKSQMNWFIEYSMNSYSG</sequence>
<accession>A0A0B7KKC7</accession>
<keyword evidence="1" id="KW-0732">Signal</keyword>
<dbReference type="GO" id="GO:0004806">
    <property type="term" value="F:triacylglycerol lipase activity"/>
    <property type="evidence" value="ECO:0007669"/>
    <property type="project" value="InterPro"/>
</dbReference>